<evidence type="ECO:0000313" key="2">
    <source>
        <dbReference type="EMBL" id="MBW0461706.1"/>
    </source>
</evidence>
<reference evidence="2" key="1">
    <citation type="submission" date="2021-03" db="EMBL/GenBank/DDBJ databases">
        <title>Draft genome sequence of rust myrtle Austropuccinia psidii MF-1, a brazilian biotype.</title>
        <authorList>
            <person name="Quecine M.C."/>
            <person name="Pachon D.M.R."/>
            <person name="Bonatelli M.L."/>
            <person name="Correr F.H."/>
            <person name="Franceschini L.M."/>
            <person name="Leite T.F."/>
            <person name="Margarido G.R.A."/>
            <person name="Almeida C.A."/>
            <person name="Ferrarezi J.A."/>
            <person name="Labate C.A."/>
        </authorList>
    </citation>
    <scope>NUCLEOTIDE SEQUENCE</scope>
    <source>
        <strain evidence="2">MF-1</strain>
    </source>
</reference>
<keyword evidence="3" id="KW-1185">Reference proteome</keyword>
<dbReference type="EMBL" id="AVOT02000207">
    <property type="protein sequence ID" value="MBW0461706.1"/>
    <property type="molecule type" value="Genomic_DNA"/>
</dbReference>
<dbReference type="AlphaFoldDB" id="A0A9Q3BAY8"/>
<accession>A0A9Q3BAY8</accession>
<proteinExistence type="predicted"/>
<evidence type="ECO:0008006" key="4">
    <source>
        <dbReference type="Google" id="ProtNLM"/>
    </source>
</evidence>
<dbReference type="Proteomes" id="UP000765509">
    <property type="component" value="Unassembled WGS sequence"/>
</dbReference>
<comment type="caution">
    <text evidence="2">The sequence shown here is derived from an EMBL/GenBank/DDBJ whole genome shotgun (WGS) entry which is preliminary data.</text>
</comment>
<dbReference type="PANTHER" id="PTHR11439:SF470">
    <property type="entry name" value="CYSTEINE-RICH RLK (RECEPTOR-LIKE PROTEIN KINASE) 8"/>
    <property type="match status" value="1"/>
</dbReference>
<evidence type="ECO:0000313" key="3">
    <source>
        <dbReference type="Proteomes" id="UP000765509"/>
    </source>
</evidence>
<gene>
    <name evidence="2" type="ORF">O181_001421</name>
</gene>
<organism evidence="2 3">
    <name type="scientific">Austropuccinia psidii MF-1</name>
    <dbReference type="NCBI Taxonomy" id="1389203"/>
    <lineage>
        <taxon>Eukaryota</taxon>
        <taxon>Fungi</taxon>
        <taxon>Dikarya</taxon>
        <taxon>Basidiomycota</taxon>
        <taxon>Pucciniomycotina</taxon>
        <taxon>Pucciniomycetes</taxon>
        <taxon>Pucciniales</taxon>
        <taxon>Sphaerophragmiaceae</taxon>
        <taxon>Austropuccinia</taxon>
    </lineage>
</organism>
<name>A0A9Q3BAY8_9BASI</name>
<dbReference type="PANTHER" id="PTHR11439">
    <property type="entry name" value="GAG-POL-RELATED RETROTRANSPOSON"/>
    <property type="match status" value="1"/>
</dbReference>
<evidence type="ECO:0000256" key="1">
    <source>
        <dbReference type="SAM" id="MobiDB-lite"/>
    </source>
</evidence>
<feature type="region of interest" description="Disordered" evidence="1">
    <location>
        <begin position="1"/>
        <end position="40"/>
    </location>
</feature>
<dbReference type="CDD" id="cd09272">
    <property type="entry name" value="RNase_HI_RT_Ty1"/>
    <property type="match status" value="1"/>
</dbReference>
<sequence>MKKNSSIVKKDQRIYHVKVAQSGEEEDQSSSVNEEPSMRRRIKITGPRHPTLINSEIREENILPYSRRPEALLTESTPLTYNQALKSNNHENWTKEINKEIQSMIDLEVWEEVPIKKDFKLAFLHVLKYLKGTHHLGSVYRKNVLKSPIAYSDADWGNCRITRRSTTGYLILFSGNLVIWKTRKQPTVSLSSAEAEYKALTNLISKLLWLKQFSEEIGILTTKEAFLIHEDNQGCIDTANSDCNTNLRRMKHMDIQLHFIREIIERKIILLTYTPTEEMLADFLTKAVSHPAISRALKELKLIRMEDKGGVKREDLSQYVSN</sequence>
<protein>
    <recommendedName>
        <fullName evidence="4">Copia protein</fullName>
    </recommendedName>
</protein>